<feature type="region of interest" description="Disordered" evidence="5">
    <location>
        <begin position="1"/>
        <end position="41"/>
    </location>
</feature>
<proteinExistence type="predicted"/>
<evidence type="ECO:0000313" key="7">
    <source>
        <dbReference type="EMBL" id="CAE0421288.1"/>
    </source>
</evidence>
<evidence type="ECO:0000256" key="5">
    <source>
        <dbReference type="SAM" id="MobiDB-lite"/>
    </source>
</evidence>
<sequence>METIHLEENISMEEVSNETDSPPSAASNPQEDQSILEEPLLGPSQDRTSAIAAAASATAPGHPDLGVRTTLVRSRKTGKSPQRKHRGVRLHRSKKTGGWGCLLRRLCCFAQNKVVRCMNLTARVVLWSTILALSVGVIWYSYELFHNGTDPHLIAWFSAGAFVLLGFPISMWGIVKHLSNYNQPHVQVYVVRILFMVPVYSIQSWLAMRLPDKAIYFETLRDLYESYVLYSFLQFLIQVLGGEESLILMLKDKSPTRGAHMWGLQWCVKPWLMGQPVRKTVYERDDESGRRRPMKRVIWTSPFFVKCKFGVLQYVLLKFVSAIFIMILELNGWYKEGNFTWKGGYLYICFVTNLSQCWAVYCLVFFYYATHTELSPIRPVGKFLSVKALVFFTWYQSVVLAILVSWGLIPDYTLKSQAWSAEDVAKAIQDYLICIEMFAAAVVHTFIFPHTEYSPQAVEARTRAINQTPMKWQRKRLGRSKFANHYLYGAGRDNNSSLSDVEMVSLSSMYSWDDNPSPIPGRKTSYDFAESPSNYPPFPRIADEEHRQDGDHLSPVMDLTEEDDNYDDDEGTGEGSTDGDEEEEGEFEDEEDDDQQDSRPKTNFVRALWDTAIPREMVDHTVGLVKGDYNVEKKTLLQHATTSDQYDLFSPNRRIYKRVDSKDREEKSHFSS</sequence>
<feature type="transmembrane region" description="Helical" evidence="6">
    <location>
        <begin position="124"/>
        <end position="142"/>
    </location>
</feature>
<feature type="transmembrane region" description="Helical" evidence="6">
    <location>
        <begin position="154"/>
        <end position="174"/>
    </location>
</feature>
<reference evidence="8" key="1">
    <citation type="submission" date="2021-01" db="EMBL/GenBank/DDBJ databases">
        <authorList>
            <person name="Corre E."/>
            <person name="Pelletier E."/>
            <person name="Niang G."/>
            <person name="Scheremetjew M."/>
            <person name="Finn R."/>
            <person name="Kale V."/>
            <person name="Holt S."/>
            <person name="Cochrane G."/>
            <person name="Meng A."/>
            <person name="Brown T."/>
            <person name="Cohen L."/>
        </authorList>
    </citation>
    <scope>NUCLEOTIDE SEQUENCE</scope>
    <source>
        <strain evidence="8">CCMP127</strain>
    </source>
</reference>
<dbReference type="InterPro" id="IPR005178">
    <property type="entry name" value="Ostalpha/TMEM184C"/>
</dbReference>
<feature type="transmembrane region" description="Helical" evidence="6">
    <location>
        <begin position="311"/>
        <end position="333"/>
    </location>
</feature>
<evidence type="ECO:0000256" key="1">
    <source>
        <dbReference type="ARBA" id="ARBA00004141"/>
    </source>
</evidence>
<organism evidence="8">
    <name type="scientific">Amphora coffeiformis</name>
    <dbReference type="NCBI Taxonomy" id="265554"/>
    <lineage>
        <taxon>Eukaryota</taxon>
        <taxon>Sar</taxon>
        <taxon>Stramenopiles</taxon>
        <taxon>Ochrophyta</taxon>
        <taxon>Bacillariophyta</taxon>
        <taxon>Bacillariophyceae</taxon>
        <taxon>Bacillariophycidae</taxon>
        <taxon>Thalassiophysales</taxon>
        <taxon>Catenulaceae</taxon>
        <taxon>Amphora</taxon>
    </lineage>
</organism>
<comment type="subcellular location">
    <subcellularLocation>
        <location evidence="1">Membrane</location>
        <topology evidence="1">Multi-pass membrane protein</topology>
    </subcellularLocation>
</comment>
<evidence type="ECO:0000256" key="2">
    <source>
        <dbReference type="ARBA" id="ARBA00022692"/>
    </source>
</evidence>
<keyword evidence="2 6" id="KW-0812">Transmembrane</keyword>
<feature type="transmembrane region" description="Helical" evidence="6">
    <location>
        <begin position="389"/>
        <end position="409"/>
    </location>
</feature>
<feature type="compositionally biased region" description="Polar residues" evidence="5">
    <location>
        <begin position="18"/>
        <end position="33"/>
    </location>
</feature>
<evidence type="ECO:0008006" key="9">
    <source>
        <dbReference type="Google" id="ProtNLM"/>
    </source>
</evidence>
<dbReference type="SMART" id="SM01417">
    <property type="entry name" value="Solute_trans_a"/>
    <property type="match status" value="1"/>
</dbReference>
<gene>
    <name evidence="7" type="ORF">ACOF00016_LOCUS17931</name>
    <name evidence="8" type="ORF">ACOF00016_LOCUS17932</name>
</gene>
<feature type="compositionally biased region" description="Basic and acidic residues" evidence="5">
    <location>
        <begin position="541"/>
        <end position="552"/>
    </location>
</feature>
<dbReference type="AlphaFoldDB" id="A0A6S8P7E6"/>
<dbReference type="GO" id="GO:0016020">
    <property type="term" value="C:membrane"/>
    <property type="evidence" value="ECO:0007669"/>
    <property type="project" value="UniProtKB-SubCell"/>
</dbReference>
<accession>A0A6S8P7E6</accession>
<feature type="compositionally biased region" description="Acidic residues" evidence="5">
    <location>
        <begin position="559"/>
        <end position="595"/>
    </location>
</feature>
<keyword evidence="3 6" id="KW-1133">Transmembrane helix</keyword>
<dbReference type="EMBL" id="HBIM01024212">
    <property type="protein sequence ID" value="CAE0421289.1"/>
    <property type="molecule type" value="Transcribed_RNA"/>
</dbReference>
<evidence type="ECO:0000256" key="3">
    <source>
        <dbReference type="ARBA" id="ARBA00022989"/>
    </source>
</evidence>
<dbReference type="Pfam" id="PF03619">
    <property type="entry name" value="Solute_trans_a"/>
    <property type="match status" value="1"/>
</dbReference>
<evidence type="ECO:0000256" key="4">
    <source>
        <dbReference type="ARBA" id="ARBA00023136"/>
    </source>
</evidence>
<name>A0A6S8P7E6_9STRA</name>
<evidence type="ECO:0000256" key="6">
    <source>
        <dbReference type="SAM" id="Phobius"/>
    </source>
</evidence>
<keyword evidence="4 6" id="KW-0472">Membrane</keyword>
<dbReference type="PANTHER" id="PTHR23423">
    <property type="entry name" value="ORGANIC SOLUTE TRANSPORTER-RELATED"/>
    <property type="match status" value="1"/>
</dbReference>
<feature type="transmembrane region" description="Helical" evidence="6">
    <location>
        <begin position="186"/>
        <end position="207"/>
    </location>
</feature>
<protein>
    <recommendedName>
        <fullName evidence="9">DUF300-domain-containing protein</fullName>
    </recommendedName>
</protein>
<dbReference type="EMBL" id="HBIM01024211">
    <property type="protein sequence ID" value="CAE0421288.1"/>
    <property type="molecule type" value="Transcribed_RNA"/>
</dbReference>
<feature type="transmembrane region" description="Helical" evidence="6">
    <location>
        <begin position="345"/>
        <end position="368"/>
    </location>
</feature>
<feature type="region of interest" description="Disordered" evidence="5">
    <location>
        <begin position="511"/>
        <end position="602"/>
    </location>
</feature>
<evidence type="ECO:0000313" key="8">
    <source>
        <dbReference type="EMBL" id="CAE0421289.1"/>
    </source>
</evidence>